<keyword evidence="8 10" id="KW-0472">Membrane</keyword>
<dbReference type="RefSeq" id="WP_229592093.1">
    <property type="nucleotide sequence ID" value="NZ_AP024485.1"/>
</dbReference>
<evidence type="ECO:0000313" key="12">
    <source>
        <dbReference type="EMBL" id="BCS90158.1"/>
    </source>
</evidence>
<gene>
    <name evidence="10" type="primary">tatA</name>
    <name evidence="12" type="ORF">PSDVSF_34000</name>
</gene>
<dbReference type="NCBIfam" id="TIGR01410">
    <property type="entry name" value="tatB"/>
    <property type="match status" value="1"/>
</dbReference>
<keyword evidence="5 10" id="KW-0653">Protein transport</keyword>
<feature type="region of interest" description="Disordered" evidence="11">
    <location>
        <begin position="59"/>
        <end position="117"/>
    </location>
</feature>
<keyword evidence="3 10" id="KW-1003">Cell membrane</keyword>
<protein>
    <recommendedName>
        <fullName evidence="10">Sec-independent protein translocase protein TatA</fullName>
    </recommendedName>
</protein>
<evidence type="ECO:0000256" key="2">
    <source>
        <dbReference type="ARBA" id="ARBA00022448"/>
    </source>
</evidence>
<dbReference type="Gene3D" id="1.20.5.3310">
    <property type="match status" value="1"/>
</dbReference>
<comment type="subunit">
    <text evidence="10">Forms a complex with TatC.</text>
</comment>
<evidence type="ECO:0000256" key="10">
    <source>
        <dbReference type="HAMAP-Rule" id="MF_00236"/>
    </source>
</evidence>
<evidence type="ECO:0000256" key="4">
    <source>
        <dbReference type="ARBA" id="ARBA00022692"/>
    </source>
</evidence>
<keyword evidence="4 10" id="KW-0812">Transmembrane</keyword>
<reference evidence="12" key="1">
    <citation type="journal article" date="2022" name="Arch. Microbiol.">
        <title>Pseudodesulfovibrio sediminis sp. nov., a mesophilic and neutrophilic sulfate-reducing bacterium isolated from sediment of a brackish lake.</title>
        <authorList>
            <person name="Takahashi A."/>
            <person name="Kojima H."/>
            <person name="Watanabe M."/>
            <person name="Fukui M."/>
        </authorList>
    </citation>
    <scope>NUCLEOTIDE SEQUENCE</scope>
    <source>
        <strain evidence="12">SF6</strain>
    </source>
</reference>
<evidence type="ECO:0000256" key="9">
    <source>
        <dbReference type="ARBA" id="ARBA00025340"/>
    </source>
</evidence>
<dbReference type="InterPro" id="IPR018448">
    <property type="entry name" value="TatB"/>
</dbReference>
<keyword evidence="2 10" id="KW-0813">Transport</keyword>
<comment type="function">
    <text evidence="10">Part of the twin-arginine translocation (Tat) system that transports large folded proteins containing a characteristic twin-arginine motif in their signal peptide across membranes. TatA could form the protein-conducting channel of the Tat system.</text>
</comment>
<name>A0ABN6EV31_9BACT</name>
<keyword evidence="6 10" id="KW-1133">Transmembrane helix</keyword>
<keyword evidence="13" id="KW-1185">Reference proteome</keyword>
<comment type="similarity">
    <text evidence="10">Belongs to the TatA/E family.</text>
</comment>
<evidence type="ECO:0000256" key="7">
    <source>
        <dbReference type="ARBA" id="ARBA00023010"/>
    </source>
</evidence>
<dbReference type="HAMAP" id="MF_00236">
    <property type="entry name" value="TatA_E"/>
    <property type="match status" value="1"/>
</dbReference>
<dbReference type="InterPro" id="IPR003369">
    <property type="entry name" value="TatA/B/E"/>
</dbReference>
<evidence type="ECO:0000256" key="3">
    <source>
        <dbReference type="ARBA" id="ARBA00022475"/>
    </source>
</evidence>
<dbReference type="Pfam" id="PF02416">
    <property type="entry name" value="TatA_B_E"/>
    <property type="match status" value="1"/>
</dbReference>
<keyword evidence="7 10" id="KW-0811">Translocation</keyword>
<evidence type="ECO:0000313" key="13">
    <source>
        <dbReference type="Proteomes" id="UP001053296"/>
    </source>
</evidence>
<dbReference type="EMBL" id="AP024485">
    <property type="protein sequence ID" value="BCS90158.1"/>
    <property type="molecule type" value="Genomic_DNA"/>
</dbReference>
<evidence type="ECO:0000256" key="8">
    <source>
        <dbReference type="ARBA" id="ARBA00023136"/>
    </source>
</evidence>
<dbReference type="PANTHER" id="PTHR33162:SF1">
    <property type="entry name" value="SEC-INDEPENDENT PROTEIN TRANSLOCASE PROTEIN TATA, CHLOROPLASTIC"/>
    <property type="match status" value="1"/>
</dbReference>
<proteinExistence type="inferred from homology"/>
<accession>A0ABN6EV31</accession>
<feature type="compositionally biased region" description="Basic and acidic residues" evidence="11">
    <location>
        <begin position="59"/>
        <end position="80"/>
    </location>
</feature>
<sequence length="117" mass="12403">MFGIGGPELLIICLVALVVIGPKKLPEMLRSLGKGVAEFKRVGNDVKSTLDDEVTKAEAEARKREVEEELARRKAEKAEAEAGTATAETETAEAEPVETPVDAAAQPANGDSDEQKA</sequence>
<evidence type="ECO:0000256" key="5">
    <source>
        <dbReference type="ARBA" id="ARBA00022927"/>
    </source>
</evidence>
<comment type="subcellular location">
    <subcellularLocation>
        <location evidence="10">Cell membrane</location>
        <topology evidence="10">Single-pass membrane protein</topology>
    </subcellularLocation>
    <subcellularLocation>
        <location evidence="1">Membrane</location>
        <topology evidence="1">Single-pass membrane protein</topology>
    </subcellularLocation>
</comment>
<dbReference type="Proteomes" id="UP001053296">
    <property type="component" value="Chromosome"/>
</dbReference>
<dbReference type="PRINTS" id="PR01506">
    <property type="entry name" value="TATBPROTEIN"/>
</dbReference>
<dbReference type="InterPro" id="IPR006312">
    <property type="entry name" value="TatA/E"/>
</dbReference>
<evidence type="ECO:0000256" key="11">
    <source>
        <dbReference type="SAM" id="MobiDB-lite"/>
    </source>
</evidence>
<dbReference type="PANTHER" id="PTHR33162">
    <property type="entry name" value="SEC-INDEPENDENT PROTEIN TRANSLOCASE PROTEIN TATA, CHLOROPLASTIC"/>
    <property type="match status" value="1"/>
</dbReference>
<comment type="function">
    <text evidence="9">Part of the twin-arginine translocation (Tat) system that transports large folded proteins containing a characteristic twin-arginine motif in their signal peptide across the thylakoid membrane. Involved in delta pH-dependent protein transport required for chloroplast development, especially thylakoid membrane formation. TATC and TATB mediate precursor recognition, whereas TATA facilitates translocation.</text>
</comment>
<organism evidence="12 13">
    <name type="scientific">Pseudodesulfovibrio sediminis</name>
    <dbReference type="NCBI Taxonomy" id="2810563"/>
    <lineage>
        <taxon>Bacteria</taxon>
        <taxon>Pseudomonadati</taxon>
        <taxon>Thermodesulfobacteriota</taxon>
        <taxon>Desulfovibrionia</taxon>
        <taxon>Desulfovibrionales</taxon>
        <taxon>Desulfovibrionaceae</taxon>
    </lineage>
</organism>
<evidence type="ECO:0000256" key="1">
    <source>
        <dbReference type="ARBA" id="ARBA00004167"/>
    </source>
</evidence>
<evidence type="ECO:0000256" key="6">
    <source>
        <dbReference type="ARBA" id="ARBA00022989"/>
    </source>
</evidence>